<dbReference type="Gene3D" id="1.20.5.340">
    <property type="match status" value="1"/>
</dbReference>
<accession>A0A543IDD3</accession>
<evidence type="ECO:0000313" key="2">
    <source>
        <dbReference type="Proteomes" id="UP000316706"/>
    </source>
</evidence>
<keyword evidence="2" id="KW-1185">Reference proteome</keyword>
<name>A0A543IDD3_9ACTN</name>
<proteinExistence type="predicted"/>
<sequence length="185" mass="20581">MTVVPGLVRRAAAEAERRLRGGAALVARVGRDLERSAEAGRLLPVYIERVTVLEQALRDRDAELRALRTELDSLVGQLNDRVLPRIDERMDDTERDVAAVAGSLVRTGRDTDANRARLETAERRLSDLRTRVARLEQRTGLWRDLQATMARLGDDVDALRARMTLRPADPSADAAPVQNITDRPA</sequence>
<evidence type="ECO:0000313" key="1">
    <source>
        <dbReference type="EMBL" id="TQM68587.1"/>
    </source>
</evidence>
<dbReference type="EMBL" id="VFPO01000001">
    <property type="protein sequence ID" value="TQM68587.1"/>
    <property type="molecule type" value="Genomic_DNA"/>
</dbReference>
<gene>
    <name evidence="1" type="ORF">FHX41_2237</name>
</gene>
<dbReference type="AlphaFoldDB" id="A0A543IDD3"/>
<dbReference type="OrthoDB" id="3480977at2"/>
<dbReference type="RefSeq" id="WP_141968141.1">
    <property type="nucleotide sequence ID" value="NZ_VFPO01000001.1"/>
</dbReference>
<comment type="caution">
    <text evidence="1">The sequence shown here is derived from an EMBL/GenBank/DDBJ whole genome shotgun (WGS) entry which is preliminary data.</text>
</comment>
<dbReference type="Proteomes" id="UP000316706">
    <property type="component" value="Unassembled WGS sequence"/>
</dbReference>
<reference evidence="1 2" key="1">
    <citation type="submission" date="2019-06" db="EMBL/GenBank/DDBJ databases">
        <title>Sequencing the genomes of 1000 actinobacteria strains.</title>
        <authorList>
            <person name="Klenk H.-P."/>
        </authorList>
    </citation>
    <scope>NUCLEOTIDE SEQUENCE [LARGE SCALE GENOMIC DNA]</scope>
    <source>
        <strain evidence="1 2">DSM 45043</strain>
    </source>
</reference>
<organism evidence="1 2">
    <name type="scientific">Actinomadura hallensis</name>
    <dbReference type="NCBI Taxonomy" id="337895"/>
    <lineage>
        <taxon>Bacteria</taxon>
        <taxon>Bacillati</taxon>
        <taxon>Actinomycetota</taxon>
        <taxon>Actinomycetes</taxon>
        <taxon>Streptosporangiales</taxon>
        <taxon>Thermomonosporaceae</taxon>
        <taxon>Actinomadura</taxon>
    </lineage>
</organism>
<protein>
    <submittedName>
        <fullName evidence="1">Uncharacterized protein</fullName>
    </submittedName>
</protein>